<evidence type="ECO:0000256" key="1">
    <source>
        <dbReference type="SAM" id="Phobius"/>
    </source>
</evidence>
<dbReference type="Gene3D" id="1.25.40.10">
    <property type="entry name" value="Tetratricopeptide repeat domain"/>
    <property type="match status" value="1"/>
</dbReference>
<dbReference type="Proteomes" id="UP000015454">
    <property type="component" value="Unassembled WGS sequence"/>
</dbReference>
<feature type="transmembrane region" description="Helical" evidence="1">
    <location>
        <begin position="196"/>
        <end position="216"/>
    </location>
</feature>
<evidence type="ECO:0000256" key="2">
    <source>
        <dbReference type="SAM" id="SignalP"/>
    </source>
</evidence>
<organism evidence="3 4">
    <name type="scientific">Leptospira broomii serovar Hurstbridge str. 5399</name>
    <dbReference type="NCBI Taxonomy" id="1049789"/>
    <lineage>
        <taxon>Bacteria</taxon>
        <taxon>Pseudomonadati</taxon>
        <taxon>Spirochaetota</taxon>
        <taxon>Spirochaetia</taxon>
        <taxon>Leptospirales</taxon>
        <taxon>Leptospiraceae</taxon>
        <taxon>Leptospira</taxon>
    </lineage>
</organism>
<protein>
    <recommendedName>
        <fullName evidence="5">Tetratricopeptide repeat protein</fullName>
    </recommendedName>
</protein>
<keyword evidence="1" id="KW-0812">Transmembrane</keyword>
<evidence type="ECO:0000313" key="3">
    <source>
        <dbReference type="EMBL" id="EQA44322.1"/>
    </source>
</evidence>
<evidence type="ECO:0000313" key="4">
    <source>
        <dbReference type="Proteomes" id="UP000015454"/>
    </source>
</evidence>
<dbReference type="AlphaFoldDB" id="T0F9T1"/>
<feature type="chain" id="PRO_5004575067" description="Tetratricopeptide repeat protein" evidence="2">
    <location>
        <begin position="21"/>
        <end position="218"/>
    </location>
</feature>
<comment type="caution">
    <text evidence="3">The sequence shown here is derived from an EMBL/GenBank/DDBJ whole genome shotgun (WGS) entry which is preliminary data.</text>
</comment>
<dbReference type="EMBL" id="AHMO02000008">
    <property type="protein sequence ID" value="EQA44322.1"/>
    <property type="molecule type" value="Genomic_DNA"/>
</dbReference>
<keyword evidence="1" id="KW-1133">Transmembrane helix</keyword>
<gene>
    <name evidence="3" type="ORF">LEP1GSC050_4164</name>
</gene>
<dbReference type="STRING" id="1049789.LEP1GSC050_4164"/>
<keyword evidence="1" id="KW-0472">Membrane</keyword>
<dbReference type="InterPro" id="IPR011990">
    <property type="entry name" value="TPR-like_helical_dom_sf"/>
</dbReference>
<name>T0F9T1_9LEPT</name>
<reference evidence="3" key="1">
    <citation type="submission" date="2013-05" db="EMBL/GenBank/DDBJ databases">
        <authorList>
            <person name="Harkins D.M."/>
            <person name="Durkin A.S."/>
            <person name="Brinkac L.M."/>
            <person name="Haft D.H."/>
            <person name="Selengut J.D."/>
            <person name="Sanka R."/>
            <person name="DePew J."/>
            <person name="Purushe J."/>
            <person name="Hartskeerl R.A."/>
            <person name="Ahmed A."/>
            <person name="van der Linden H."/>
            <person name="Goris M.G.A."/>
            <person name="Vinetz J.M."/>
            <person name="Sutton G.G."/>
            <person name="Nierman W.C."/>
            <person name="Fouts D.E."/>
        </authorList>
    </citation>
    <scope>NUCLEOTIDE SEQUENCE [LARGE SCALE GENOMIC DNA]</scope>
    <source>
        <strain evidence="3">5399</strain>
    </source>
</reference>
<keyword evidence="4" id="KW-1185">Reference proteome</keyword>
<evidence type="ECO:0008006" key="5">
    <source>
        <dbReference type="Google" id="ProtNLM"/>
    </source>
</evidence>
<dbReference type="OrthoDB" id="328311at2"/>
<sequence length="218" mass="24938">MRYFLTLLILLLIAFAPSLAQSSEEVYIQIKGLVDSSQWDKAQTELDRVLSRNPNDATLQLYQNFVWIGKADLAYSNRKFLTAYGYYEKVFKAWPSHPGVRNRYLELRAKEDLKDLQEEPKTTAIVKEERGVKIPPQNPTGSGSSKAVFIFDPSLQETSARVKFEYDKLLKSIEEAKKNVVTKNNIQVTESFNPKFLWLGIAGLSILSLINTFLLIRK</sequence>
<dbReference type="SUPFAM" id="SSF48452">
    <property type="entry name" value="TPR-like"/>
    <property type="match status" value="1"/>
</dbReference>
<dbReference type="RefSeq" id="WP_010568762.1">
    <property type="nucleotide sequence ID" value="NZ_AHMO02000008.1"/>
</dbReference>
<proteinExistence type="predicted"/>
<accession>T0F9T1</accession>
<keyword evidence="2" id="KW-0732">Signal</keyword>
<feature type="signal peptide" evidence="2">
    <location>
        <begin position="1"/>
        <end position="20"/>
    </location>
</feature>